<keyword evidence="8" id="KW-1185">Reference proteome</keyword>
<feature type="compositionally biased region" description="Polar residues" evidence="5">
    <location>
        <begin position="972"/>
        <end position="992"/>
    </location>
</feature>
<dbReference type="SUPFAM" id="SSF47370">
    <property type="entry name" value="Bromodomain"/>
    <property type="match status" value="1"/>
</dbReference>
<proteinExistence type="predicted"/>
<feature type="compositionally biased region" description="Polar residues" evidence="5">
    <location>
        <begin position="595"/>
        <end position="606"/>
    </location>
</feature>
<dbReference type="SMART" id="SM01191">
    <property type="entry name" value="ENT"/>
    <property type="match status" value="1"/>
</dbReference>
<dbReference type="CDD" id="cd04369">
    <property type="entry name" value="Bromodomain"/>
    <property type="match status" value="1"/>
</dbReference>
<dbReference type="RefSeq" id="XP_012943651.2">
    <property type="nucleotide sequence ID" value="XM_013088197.2"/>
</dbReference>
<dbReference type="PROSITE" id="PS51138">
    <property type="entry name" value="ENT"/>
    <property type="match status" value="1"/>
</dbReference>
<dbReference type="RefSeq" id="XP_035828323.1">
    <property type="nucleotide sequence ID" value="XM_035972430.1"/>
</dbReference>
<evidence type="ECO:0000259" key="6">
    <source>
        <dbReference type="PROSITE" id="PS50014"/>
    </source>
</evidence>
<feature type="compositionally biased region" description="Polar residues" evidence="5">
    <location>
        <begin position="1357"/>
        <end position="1366"/>
    </location>
</feature>
<feature type="compositionally biased region" description="Polar residues" evidence="5">
    <location>
        <begin position="188"/>
        <end position="201"/>
    </location>
</feature>
<dbReference type="PRINTS" id="PR00503">
    <property type="entry name" value="BROMODOMAIN"/>
</dbReference>
<dbReference type="InterPro" id="IPR001487">
    <property type="entry name" value="Bromodomain"/>
</dbReference>
<feature type="compositionally biased region" description="Basic and acidic residues" evidence="5">
    <location>
        <begin position="1370"/>
        <end position="1380"/>
    </location>
</feature>
<feature type="domain" description="Bromo" evidence="6">
    <location>
        <begin position="1264"/>
        <end position="1334"/>
    </location>
</feature>
<evidence type="ECO:0000259" key="7">
    <source>
        <dbReference type="PROSITE" id="PS51138"/>
    </source>
</evidence>
<evidence type="ECO:0000256" key="3">
    <source>
        <dbReference type="ARBA" id="ARBA00023242"/>
    </source>
</evidence>
<evidence type="ECO:0000256" key="5">
    <source>
        <dbReference type="SAM" id="MobiDB-lite"/>
    </source>
</evidence>
<feature type="compositionally biased region" description="Polar residues" evidence="5">
    <location>
        <begin position="387"/>
        <end position="398"/>
    </location>
</feature>
<gene>
    <name evidence="9 10" type="primary">LOC101853757</name>
</gene>
<evidence type="ECO:0000256" key="2">
    <source>
        <dbReference type="ARBA" id="ARBA00023117"/>
    </source>
</evidence>
<evidence type="ECO:0000313" key="10">
    <source>
        <dbReference type="RefSeq" id="XP_035828323.1"/>
    </source>
</evidence>
<dbReference type="InterPro" id="IPR036427">
    <property type="entry name" value="Bromodomain-like_sf"/>
</dbReference>
<comment type="subcellular location">
    <subcellularLocation>
        <location evidence="1">Nucleus</location>
    </subcellularLocation>
</comment>
<dbReference type="Proteomes" id="UP000694888">
    <property type="component" value="Unplaced"/>
</dbReference>
<feature type="region of interest" description="Disordered" evidence="5">
    <location>
        <begin position="595"/>
        <end position="624"/>
    </location>
</feature>
<keyword evidence="2 4" id="KW-0103">Bromodomain</keyword>
<feature type="region of interest" description="Disordered" evidence="5">
    <location>
        <begin position="969"/>
        <end position="1007"/>
    </location>
</feature>
<dbReference type="PROSITE" id="PS50014">
    <property type="entry name" value="BROMODOMAIN_2"/>
    <property type="match status" value="1"/>
</dbReference>
<feature type="region of interest" description="Disordered" evidence="5">
    <location>
        <begin position="1355"/>
        <end position="1380"/>
    </location>
</feature>
<organism evidence="8 10">
    <name type="scientific">Aplysia californica</name>
    <name type="common">California sea hare</name>
    <dbReference type="NCBI Taxonomy" id="6500"/>
    <lineage>
        <taxon>Eukaryota</taxon>
        <taxon>Metazoa</taxon>
        <taxon>Spiralia</taxon>
        <taxon>Lophotrochozoa</taxon>
        <taxon>Mollusca</taxon>
        <taxon>Gastropoda</taxon>
        <taxon>Heterobranchia</taxon>
        <taxon>Euthyneura</taxon>
        <taxon>Tectipleura</taxon>
        <taxon>Aplysiida</taxon>
        <taxon>Aplysioidea</taxon>
        <taxon>Aplysiidae</taxon>
        <taxon>Aplysia</taxon>
    </lineage>
</organism>
<feature type="compositionally biased region" description="Low complexity" evidence="5">
    <location>
        <begin position="1196"/>
        <end position="1216"/>
    </location>
</feature>
<evidence type="ECO:0000313" key="9">
    <source>
        <dbReference type="RefSeq" id="XP_012943651.2"/>
    </source>
</evidence>
<reference evidence="9 10" key="1">
    <citation type="submission" date="2025-05" db="UniProtKB">
        <authorList>
            <consortium name="RefSeq"/>
        </authorList>
    </citation>
    <scope>IDENTIFICATION</scope>
</reference>
<dbReference type="Pfam" id="PF00439">
    <property type="entry name" value="Bromodomain"/>
    <property type="match status" value="1"/>
</dbReference>
<feature type="region of interest" description="Disordered" evidence="5">
    <location>
        <begin position="120"/>
        <end position="157"/>
    </location>
</feature>
<evidence type="ECO:0000256" key="4">
    <source>
        <dbReference type="PROSITE-ProRule" id="PRU00035"/>
    </source>
</evidence>
<dbReference type="Gene3D" id="1.10.1240.40">
    <property type="entry name" value="ENT domain"/>
    <property type="match status" value="1"/>
</dbReference>
<feature type="region of interest" description="Disordered" evidence="5">
    <location>
        <begin position="1183"/>
        <end position="1242"/>
    </location>
</feature>
<keyword evidence="3" id="KW-0539">Nucleus</keyword>
<dbReference type="PANTHER" id="PTHR16500:SF3">
    <property type="entry name" value="BRCA2-INTERACTING TRANSCRIPTIONAL REPRESSOR EMSY"/>
    <property type="match status" value="1"/>
</dbReference>
<dbReference type="GeneID" id="101853757"/>
<dbReference type="Gene3D" id="1.20.920.10">
    <property type="entry name" value="Bromodomain-like"/>
    <property type="match status" value="1"/>
</dbReference>
<protein>
    <submittedName>
        <fullName evidence="9 10">BRCA2-interacting transcriptional repressor EMSY isoform X1</fullName>
    </submittedName>
</protein>
<accession>A0ABM1W0Y0</accession>
<dbReference type="SUPFAM" id="SSF158639">
    <property type="entry name" value="ENT-like"/>
    <property type="match status" value="1"/>
</dbReference>
<name>A0ABM1W0Y0_APLCA</name>
<dbReference type="Pfam" id="PF03735">
    <property type="entry name" value="ENT"/>
    <property type="match status" value="1"/>
</dbReference>
<dbReference type="InterPro" id="IPR005491">
    <property type="entry name" value="ENT_dom"/>
</dbReference>
<feature type="domain" description="ENT" evidence="7">
    <location>
        <begin position="13"/>
        <end position="97"/>
    </location>
</feature>
<feature type="region of interest" description="Disordered" evidence="5">
    <location>
        <begin position="1051"/>
        <end position="1076"/>
    </location>
</feature>
<dbReference type="InterPro" id="IPR036142">
    <property type="entry name" value="ENT_dom-like_sf"/>
</dbReference>
<dbReference type="InterPro" id="IPR033482">
    <property type="entry name" value="EMSY"/>
</dbReference>
<dbReference type="SMART" id="SM00297">
    <property type="entry name" value="BROMO"/>
    <property type="match status" value="1"/>
</dbReference>
<evidence type="ECO:0000313" key="8">
    <source>
        <dbReference type="Proteomes" id="UP000694888"/>
    </source>
</evidence>
<dbReference type="PANTHER" id="PTHR16500">
    <property type="entry name" value="BRCA2-INTERACTING TRANSCRIPTIONAL REPRESSOR EMSY"/>
    <property type="match status" value="1"/>
</dbReference>
<feature type="compositionally biased region" description="Polar residues" evidence="5">
    <location>
        <begin position="410"/>
        <end position="424"/>
    </location>
</feature>
<feature type="region of interest" description="Disordered" evidence="5">
    <location>
        <begin position="171"/>
        <end position="222"/>
    </location>
</feature>
<evidence type="ECO:0000256" key="1">
    <source>
        <dbReference type="ARBA" id="ARBA00004123"/>
    </source>
</evidence>
<sequence length="1380" mass="145291">MWPMLLDYTKDECKRILRRLELEAYASIISVFRAQGDLSKDKKQLLQELQQTLSISTERHRAEVRRAINDEKLATIADNIAGCMSTAEWMVEGRRLVPLMPRLVPQTAFTATANQAASAMMEKNASLPPPSQTWNKDGPTAVLPKPTRSSSPSSNVVVLPSGTSIHIKGMLNQEEDEELGVPARRGSNRSLSTDSQNAASVSTQTPRLTFTTTPSTVPGTSPVKITISKSPQGRPISVQSSSQPPKVILVTSAGAASGTTVIQRSVSVPVVKTPPTSLTTLSGGPGPARPTVLGTGIASTAPPTPHAVSNYSAVVTTTSSASLVSTTVTMPTSVIGSSSAMFSPSVQIGLGKVRPRIVPRQRYPTMIPQQKPGVVIPMGPQLMSPAHSVSTASGQVGQPSGHASAGIQMNPAQQSGSSSIQVKTLSKPTIQIKQEGGMKIITQSGTSKILPKPQISGSSGGTPVVMVNTGQSTAGSSVMPRSISTYTAHSGGKVLNITTPGGRVIATTTKATNVVTVNPKTLHLTAVKSGSGSTTVSKPNVIVVQKTQHPRFQNPMGHSTPNIRTLTTSNLPGAIDKELMGLVHKDSQGRQILTASPQTIGTSSTGRAGERRVIITTSGGSGEVKQPVSIIHRGRADSEGKSSLLAELIQAAGIMPSDAAVETTAQGTDPYEFDHQESLPQPPSVSVATVAAATATAAPVPPSRQIVQPRIVQHLPQQQALPPAVQPERVGDSVDGEVEQNVVSFSVTAEEHRVNQDRDTQAEKVLMLEQTMSLLNKEYVDIAEEPEAIHVSVSSSSSVSSSTLLPTVVSATPVAAAPVAPSLGQPKVSILSAAPKANPEPVKGPTRLPASDGDTVKPDVVPDVPEEGLKEGQLDTQTGLFYQVGQPREGAVKTQVSSLSLHAAVTVSAPHLQPTAVLPMPPVTTAMVVAGTSQPPLVLASLSNVSSSSQPPLDLLSSSLAEAQIDLDPFSEDNSNSSTSVIESQGQLSGSSAGHIGGETAVNSRPGMAEVLREETAKDGTRILTVSNPASSQQEVAVAPHGSSQLVSLPSQLTRSTSLPSTHSSTSPSPSQSTASSMFIPVQDVARPAVKTNASVSIIPHVPQQQQQQPLPSLKPIPQPSVMPIAVSVEPSPSVITFKLDDLTGQRISGGEQDNEELETSMSIRVADVESLDSLASLTDSVTSGHTEEFAGSGGAAAASVDSHSSDSQMSSDPASLVRSSKRKRKNPLGLDDPGPATPGSWIRTASSLLMKISRFKGSPRDRTEIPAAEWFTFPVDPQDAPDYYTVIQTPMDFSTMRKKLENGQYSSFEEFQADMELIRTNCYLYNSEGTKVRCDCDEVMTFYRSELAKLQEKQANKTFMPNSSPLKRPRVEEKSSQKL</sequence>
<feature type="region of interest" description="Disordered" evidence="5">
    <location>
        <begin position="386"/>
        <end position="424"/>
    </location>
</feature>
<feature type="compositionally biased region" description="Low complexity" evidence="5">
    <location>
        <begin position="202"/>
        <end position="222"/>
    </location>
</feature>
<feature type="compositionally biased region" description="Low complexity" evidence="5">
    <location>
        <begin position="1054"/>
        <end position="1076"/>
    </location>
</feature>
<feature type="region of interest" description="Disordered" evidence="5">
    <location>
        <begin position="834"/>
        <end position="857"/>
    </location>
</feature>